<dbReference type="InterPro" id="IPR005697">
    <property type="entry name" value="HST_MetA"/>
</dbReference>
<dbReference type="UniPathway" id="UPA00051">
    <property type="reaction ID" value="UER00074"/>
</dbReference>
<feature type="binding site" evidence="8">
    <location>
        <position position="163"/>
    </location>
    <ligand>
        <name>substrate</name>
    </ligand>
</feature>
<keyword evidence="6 8" id="KW-0012">Acyltransferase</keyword>
<comment type="catalytic activity">
    <reaction evidence="7 8">
        <text>L-homoserine + acetyl-CoA = O-acetyl-L-homoserine + CoA</text>
        <dbReference type="Rhea" id="RHEA:13701"/>
        <dbReference type="ChEBI" id="CHEBI:57287"/>
        <dbReference type="ChEBI" id="CHEBI:57288"/>
        <dbReference type="ChEBI" id="CHEBI:57476"/>
        <dbReference type="ChEBI" id="CHEBI:57716"/>
        <dbReference type="EC" id="2.3.1.31"/>
    </reaction>
</comment>
<comment type="pathway">
    <text evidence="8">Amino-acid biosynthesis; L-methionine biosynthesis via de novo pathway; O-acetyl-L-homoserine from L-homoserine: step 1/1.</text>
</comment>
<evidence type="ECO:0000256" key="9">
    <source>
        <dbReference type="PIRSR" id="PIRSR000450-1"/>
    </source>
</evidence>
<dbReference type="GO" id="GO:0008899">
    <property type="term" value="F:homoserine O-succinyltransferase activity"/>
    <property type="evidence" value="ECO:0007669"/>
    <property type="project" value="UniProtKB-UniRule"/>
</dbReference>
<dbReference type="AlphaFoldDB" id="A0A3E2B2S0"/>
<comment type="caution">
    <text evidence="8">Lacks conserved residue(s) required for the propagation of feature annotation.</text>
</comment>
<keyword evidence="5 8" id="KW-0486">Methionine biosynthesis</keyword>
<dbReference type="PANTHER" id="PTHR20919">
    <property type="entry name" value="HOMOSERINE O-SUCCINYLTRANSFERASE"/>
    <property type="match status" value="1"/>
</dbReference>
<keyword evidence="4 8" id="KW-0808">Transferase</keyword>
<comment type="function">
    <text evidence="8">Transfers an acetyl group from acetyl-CoA to L-homoserine, forming acetyl-L-homoserine.</text>
</comment>
<keyword evidence="2 8" id="KW-0963">Cytoplasm</keyword>
<comment type="subcellular location">
    <subcellularLocation>
        <location evidence="1 8">Cytoplasm</location>
    </subcellularLocation>
</comment>
<feature type="site" description="Important for substrate specificity" evidence="8">
    <location>
        <position position="192"/>
    </location>
</feature>
<dbReference type="CDD" id="cd03131">
    <property type="entry name" value="GATase1_HTS"/>
    <property type="match status" value="1"/>
</dbReference>
<evidence type="ECO:0000256" key="5">
    <source>
        <dbReference type="ARBA" id="ARBA00023167"/>
    </source>
</evidence>
<comment type="caution">
    <text evidence="10">The sequence shown here is derived from an EMBL/GenBank/DDBJ whole genome shotgun (WGS) entry which is preliminary data.</text>
</comment>
<evidence type="ECO:0000313" key="11">
    <source>
        <dbReference type="Proteomes" id="UP000260649"/>
    </source>
</evidence>
<dbReference type="EC" id="2.3.1.31" evidence="8"/>
<keyword evidence="3 8" id="KW-0028">Amino-acid biosynthesis</keyword>
<feature type="site" description="Important for acyl-CoA specificity" evidence="8">
    <location>
        <position position="111"/>
    </location>
</feature>
<dbReference type="GO" id="GO:0019281">
    <property type="term" value="P:L-methionine biosynthetic process from homoserine via O-succinyl-L-homoserine and cystathionine"/>
    <property type="evidence" value="ECO:0007669"/>
    <property type="project" value="InterPro"/>
</dbReference>
<dbReference type="FunFam" id="3.40.50.880:FF:000004">
    <property type="entry name" value="Homoserine O-succinyltransferase"/>
    <property type="match status" value="1"/>
</dbReference>
<dbReference type="GeneID" id="97995786"/>
<name>A0A3E2B2S0_9FIRM</name>
<dbReference type="PANTHER" id="PTHR20919:SF0">
    <property type="entry name" value="HOMOSERINE O-SUCCINYLTRANSFERASE"/>
    <property type="match status" value="1"/>
</dbReference>
<protein>
    <recommendedName>
        <fullName evidence="8">Homoserine O-acetyltransferase</fullName>
        <shortName evidence="8">HAT</shortName>
        <ecNumber evidence="8">2.3.1.31</ecNumber>
    </recommendedName>
    <alternativeName>
        <fullName evidence="8">Homoserine transacetylase</fullName>
        <shortName evidence="8">HTA</shortName>
    </alternativeName>
</protein>
<dbReference type="EMBL" id="QQRQ01000014">
    <property type="protein sequence ID" value="RFT06256.1"/>
    <property type="molecule type" value="Genomic_DNA"/>
</dbReference>
<sequence>MPIKIPNSLPARATLEGENIFVMTEYRAIHQDIRPLKLLILNLMPTKIATETQLLRKFSNTPLQIQVELLQTVSHSAQNVDRSHLESFYTSFDQIKNKFYDGLVITGAPVENMDFEAVDYWAELCQIMDWSKTHVHSTLHICWGAQAGLYYHYGIPKYVLPQKVFGVFDHQVLKPSSPLFRGFDDRFYAPHSRHTEVLEEDIRKIPSLEVLAVSEEVGVFAVKTENSRQFFLLGHLEYDRDTLAQEYQRDVDRGLTIQVPRHYFPGDDPTKPPVVRWRSAGQLIYTNWLNYYVYQTTPYDLSALDRE</sequence>
<evidence type="ECO:0000256" key="2">
    <source>
        <dbReference type="ARBA" id="ARBA00022490"/>
    </source>
</evidence>
<dbReference type="InterPro" id="IPR033752">
    <property type="entry name" value="MetA_family"/>
</dbReference>
<feature type="binding site" evidence="8">
    <location>
        <position position="192"/>
    </location>
    <ligand>
        <name>substrate</name>
    </ligand>
</feature>
<dbReference type="PIRSF" id="PIRSF000450">
    <property type="entry name" value="H_ser_succinyltr"/>
    <property type="match status" value="1"/>
</dbReference>
<proteinExistence type="inferred from homology"/>
<dbReference type="NCBIfam" id="TIGR01001">
    <property type="entry name" value="metA"/>
    <property type="match status" value="1"/>
</dbReference>
<dbReference type="OrthoDB" id="9772423at2"/>
<feature type="active site" description="Acyl-thioester intermediate" evidence="8 9">
    <location>
        <position position="142"/>
    </location>
</feature>
<accession>A0A3E2B2S0</accession>
<dbReference type="RefSeq" id="WP_021920368.1">
    <property type="nucleotide sequence ID" value="NZ_CAKXKJ010000007.1"/>
</dbReference>
<comment type="similarity">
    <text evidence="8">Belongs to the MetA family.</text>
</comment>
<evidence type="ECO:0000256" key="1">
    <source>
        <dbReference type="ARBA" id="ARBA00004496"/>
    </source>
</evidence>
<feature type="active site" evidence="8">
    <location>
        <position position="237"/>
    </location>
</feature>
<dbReference type="InterPro" id="IPR029062">
    <property type="entry name" value="Class_I_gatase-like"/>
</dbReference>
<dbReference type="GO" id="GO:0004414">
    <property type="term" value="F:homoserine O-acetyltransferase activity"/>
    <property type="evidence" value="ECO:0007669"/>
    <property type="project" value="UniProtKB-EC"/>
</dbReference>
<evidence type="ECO:0000313" key="10">
    <source>
        <dbReference type="EMBL" id="RFT06256.1"/>
    </source>
</evidence>
<reference evidence="10 11" key="1">
    <citation type="submission" date="2018-07" db="EMBL/GenBank/DDBJ databases">
        <title>GABA Modulating Bacteria of the Human Gut Microbiota.</title>
        <authorList>
            <person name="Strandwitz P."/>
            <person name="Kim K.H."/>
            <person name="Terekhova D."/>
            <person name="Liu J.K."/>
            <person name="Sharma A."/>
            <person name="Levering J."/>
            <person name="Mcdonald D."/>
            <person name="Dietrich D."/>
            <person name="Ramadhar T.R."/>
            <person name="Lekbua A."/>
            <person name="Mroue N."/>
            <person name="Liston C."/>
            <person name="Stewart E.J."/>
            <person name="Dubin M.J."/>
            <person name="Zengler K."/>
            <person name="Knight R."/>
            <person name="Gilbert J.A."/>
            <person name="Clardy J."/>
            <person name="Lewis K."/>
        </authorList>
    </citation>
    <scope>NUCLEOTIDE SEQUENCE [LARGE SCALE GENOMIC DNA]</scope>
    <source>
        <strain evidence="10 11">KLE1738</strain>
    </source>
</reference>
<feature type="binding site" evidence="8">
    <location>
        <position position="249"/>
    </location>
    <ligand>
        <name>substrate</name>
    </ligand>
</feature>
<gene>
    <name evidence="8" type="primary">metAA</name>
    <name evidence="10" type="ORF">DV520_08580</name>
</gene>
<evidence type="ECO:0000256" key="8">
    <source>
        <dbReference type="HAMAP-Rule" id="MF_00295"/>
    </source>
</evidence>
<dbReference type="Gene3D" id="3.40.50.880">
    <property type="match status" value="1"/>
</dbReference>
<feature type="active site" description="Proton acceptor" evidence="8">
    <location>
        <position position="235"/>
    </location>
</feature>
<dbReference type="Proteomes" id="UP000260649">
    <property type="component" value="Unassembled WGS sequence"/>
</dbReference>
<organism evidence="10 11">
    <name type="scientific">Evtepia gabavorous</name>
    <dbReference type="NCBI Taxonomy" id="2211183"/>
    <lineage>
        <taxon>Bacteria</taxon>
        <taxon>Bacillati</taxon>
        <taxon>Bacillota</taxon>
        <taxon>Clostridia</taxon>
        <taxon>Eubacteriales</taxon>
        <taxon>Evtepia</taxon>
    </lineage>
</organism>
<evidence type="ECO:0000256" key="4">
    <source>
        <dbReference type="ARBA" id="ARBA00022679"/>
    </source>
</evidence>
<dbReference type="Pfam" id="PF04204">
    <property type="entry name" value="HTS"/>
    <property type="match status" value="1"/>
</dbReference>
<dbReference type="HAMAP" id="MF_00295">
    <property type="entry name" value="MetA_acyltransf"/>
    <property type="match status" value="1"/>
</dbReference>
<dbReference type="SUPFAM" id="SSF52317">
    <property type="entry name" value="Class I glutamine amidotransferase-like"/>
    <property type="match status" value="1"/>
</dbReference>
<evidence type="ECO:0000256" key="7">
    <source>
        <dbReference type="ARBA" id="ARBA00049043"/>
    </source>
</evidence>
<evidence type="ECO:0000256" key="3">
    <source>
        <dbReference type="ARBA" id="ARBA00022605"/>
    </source>
</evidence>
<dbReference type="GO" id="GO:0005737">
    <property type="term" value="C:cytoplasm"/>
    <property type="evidence" value="ECO:0007669"/>
    <property type="project" value="UniProtKB-SubCell"/>
</dbReference>
<keyword evidence="11" id="KW-1185">Reference proteome</keyword>
<evidence type="ECO:0000256" key="6">
    <source>
        <dbReference type="ARBA" id="ARBA00023315"/>
    </source>
</evidence>